<keyword evidence="2" id="KW-0238">DNA-binding</keyword>
<dbReference type="SUPFAM" id="SSF46689">
    <property type="entry name" value="Homeodomain-like"/>
    <property type="match status" value="1"/>
</dbReference>
<evidence type="ECO:0000256" key="2">
    <source>
        <dbReference type="RuleBase" id="RU000682"/>
    </source>
</evidence>
<evidence type="ECO:0000259" key="5">
    <source>
        <dbReference type="Pfam" id="PF00046"/>
    </source>
</evidence>
<feature type="compositionally biased region" description="Basic and acidic residues" evidence="4">
    <location>
        <begin position="35"/>
        <end position="44"/>
    </location>
</feature>
<dbReference type="CDD" id="cd00086">
    <property type="entry name" value="homeodomain"/>
    <property type="match status" value="1"/>
</dbReference>
<dbReference type="GO" id="GO:0003677">
    <property type="term" value="F:DNA binding"/>
    <property type="evidence" value="ECO:0007669"/>
    <property type="project" value="UniProtKB-KW"/>
</dbReference>
<feature type="region of interest" description="Disordered" evidence="4">
    <location>
        <begin position="1"/>
        <end position="75"/>
    </location>
</feature>
<sequence length="168" mass="19188">MRKGGGERNEQRIMEGHGELGLLGEGFDTSLLGRLGDDDYESRSGSDNFDCGSGDEQDAGDDNSQKKKKKYHRHTQQIQELEVFYKECPHPDEKQRADLSKRLNLESKQTQQERHENMLLRQENEKLRADNSLMKEALANPMCNNCSGAAIPAKFHWRNTRPGLKMPN</sequence>
<evidence type="ECO:0000313" key="7">
    <source>
        <dbReference type="Proteomes" id="UP001359559"/>
    </source>
</evidence>
<accession>A0AAN9FB82</accession>
<dbReference type="PANTHER" id="PTHR45654:SF49">
    <property type="entry name" value="HOMEOBOX LEUCINE ZIPPER PROTEIN"/>
    <property type="match status" value="1"/>
</dbReference>
<protein>
    <recommendedName>
        <fullName evidence="5">Homeobox domain-containing protein</fullName>
    </recommendedName>
</protein>
<dbReference type="Pfam" id="PF00046">
    <property type="entry name" value="Homeodomain"/>
    <property type="match status" value="1"/>
</dbReference>
<gene>
    <name evidence="6" type="ORF">RJT34_26301</name>
</gene>
<keyword evidence="7" id="KW-1185">Reference proteome</keyword>
<feature type="compositionally biased region" description="Basic residues" evidence="4">
    <location>
        <begin position="66"/>
        <end position="75"/>
    </location>
</feature>
<dbReference type="InterPro" id="IPR009057">
    <property type="entry name" value="Homeodomain-like_sf"/>
</dbReference>
<organism evidence="6 7">
    <name type="scientific">Clitoria ternatea</name>
    <name type="common">Butterfly pea</name>
    <dbReference type="NCBI Taxonomy" id="43366"/>
    <lineage>
        <taxon>Eukaryota</taxon>
        <taxon>Viridiplantae</taxon>
        <taxon>Streptophyta</taxon>
        <taxon>Embryophyta</taxon>
        <taxon>Tracheophyta</taxon>
        <taxon>Spermatophyta</taxon>
        <taxon>Magnoliopsida</taxon>
        <taxon>eudicotyledons</taxon>
        <taxon>Gunneridae</taxon>
        <taxon>Pentapetalae</taxon>
        <taxon>rosids</taxon>
        <taxon>fabids</taxon>
        <taxon>Fabales</taxon>
        <taxon>Fabaceae</taxon>
        <taxon>Papilionoideae</taxon>
        <taxon>50 kb inversion clade</taxon>
        <taxon>NPAAA clade</taxon>
        <taxon>indigoferoid/millettioid clade</taxon>
        <taxon>Phaseoleae</taxon>
        <taxon>Clitoria</taxon>
    </lineage>
</organism>
<dbReference type="AlphaFoldDB" id="A0AAN9FB82"/>
<keyword evidence="2" id="KW-0539">Nucleus</keyword>
<dbReference type="InterPro" id="IPR001356">
    <property type="entry name" value="HD"/>
</dbReference>
<dbReference type="Proteomes" id="UP001359559">
    <property type="component" value="Unassembled WGS sequence"/>
</dbReference>
<comment type="caution">
    <text evidence="6">The sequence shown here is derived from an EMBL/GenBank/DDBJ whole genome shotgun (WGS) entry which is preliminary data.</text>
</comment>
<evidence type="ECO:0000313" key="6">
    <source>
        <dbReference type="EMBL" id="KAK7270840.1"/>
    </source>
</evidence>
<comment type="subcellular location">
    <subcellularLocation>
        <location evidence="1 2">Nucleus</location>
    </subcellularLocation>
</comment>
<feature type="coiled-coil region" evidence="3">
    <location>
        <begin position="105"/>
        <end position="137"/>
    </location>
</feature>
<evidence type="ECO:0000256" key="4">
    <source>
        <dbReference type="SAM" id="MobiDB-lite"/>
    </source>
</evidence>
<reference evidence="6 7" key="1">
    <citation type="submission" date="2024-01" db="EMBL/GenBank/DDBJ databases">
        <title>The genomes of 5 underutilized Papilionoideae crops provide insights into root nodulation and disease resistance.</title>
        <authorList>
            <person name="Yuan L."/>
        </authorList>
    </citation>
    <scope>NUCLEOTIDE SEQUENCE [LARGE SCALE GENOMIC DNA]</scope>
    <source>
        <strain evidence="6">LY-2023</strain>
        <tissue evidence="6">Leaf</tissue>
    </source>
</reference>
<feature type="domain" description="Homeobox" evidence="5">
    <location>
        <begin position="68"/>
        <end position="111"/>
    </location>
</feature>
<evidence type="ECO:0000256" key="3">
    <source>
        <dbReference type="SAM" id="Coils"/>
    </source>
</evidence>
<name>A0AAN9FB82_CLITE</name>
<dbReference type="Gene3D" id="1.10.10.60">
    <property type="entry name" value="Homeodomain-like"/>
    <property type="match status" value="1"/>
</dbReference>
<dbReference type="InterPro" id="IPR042160">
    <property type="entry name" value="HD-Zip_IV"/>
</dbReference>
<proteinExistence type="predicted"/>
<dbReference type="EMBL" id="JAYKXN010000007">
    <property type="protein sequence ID" value="KAK7270840.1"/>
    <property type="molecule type" value="Genomic_DNA"/>
</dbReference>
<feature type="compositionally biased region" description="Basic and acidic residues" evidence="4">
    <location>
        <begin position="1"/>
        <end position="18"/>
    </location>
</feature>
<evidence type="ECO:0000256" key="1">
    <source>
        <dbReference type="ARBA" id="ARBA00004123"/>
    </source>
</evidence>
<dbReference type="GO" id="GO:0005634">
    <property type="term" value="C:nucleus"/>
    <property type="evidence" value="ECO:0007669"/>
    <property type="project" value="UniProtKB-SubCell"/>
</dbReference>
<dbReference type="PANTHER" id="PTHR45654">
    <property type="entry name" value="HOMEOBOX-LEUCINE ZIPPER PROTEIN MERISTEM L1"/>
    <property type="match status" value="1"/>
</dbReference>
<keyword evidence="2" id="KW-0371">Homeobox</keyword>
<keyword evidence="3" id="KW-0175">Coiled coil</keyword>